<keyword evidence="2" id="KW-1185">Reference proteome</keyword>
<evidence type="ECO:0000313" key="2">
    <source>
        <dbReference type="Proteomes" id="UP000077063"/>
    </source>
</evidence>
<sequence>MYVELKTESDFTSVHLIRADDGAMAETFRCNIDWGQGQDSRSYLKCFSTNEKIGICNEITGYILAKYLGLAVPDKCAFIKLPNEILNEFKSRKGEDCYEYGFAMMESPGQTPNTILKLNPSNSEFACSIFMDALSKWPLTAKLLAFDEWLANEDRNLGNFIISPGNIVIIDHSNIPKRMLWDCADLLDDKAYVNKLVLIFENISPNGKVYSMPDNAFIESEASAHSVALNMALNELESWWCYLLDTSRKERIKGFLNVRANKKRTLPYKDQSGLRMIA</sequence>
<organism evidence="1 2">
    <name type="scientific">Enterobacter roggenkampii</name>
    <dbReference type="NCBI Taxonomy" id="1812935"/>
    <lineage>
        <taxon>Bacteria</taxon>
        <taxon>Pseudomonadati</taxon>
        <taxon>Pseudomonadota</taxon>
        <taxon>Gammaproteobacteria</taxon>
        <taxon>Enterobacterales</taxon>
        <taxon>Enterobacteriaceae</taxon>
        <taxon>Enterobacter</taxon>
        <taxon>Enterobacter cloacae complex</taxon>
    </lineage>
</organism>
<gene>
    <name evidence="1" type="ORF">SAMEA2273443_01579</name>
</gene>
<name>A0ABY0IZL7_9ENTR</name>
<protein>
    <submittedName>
        <fullName evidence="1">Uncharacterized protein</fullName>
    </submittedName>
</protein>
<dbReference type="EMBL" id="FKDK01000005">
    <property type="protein sequence ID" value="SAA32460.1"/>
    <property type="molecule type" value="Genomic_DNA"/>
</dbReference>
<evidence type="ECO:0000313" key="1">
    <source>
        <dbReference type="EMBL" id="SAA32460.1"/>
    </source>
</evidence>
<comment type="caution">
    <text evidence="1">The sequence shown here is derived from an EMBL/GenBank/DDBJ whole genome shotgun (WGS) entry which is preliminary data.</text>
</comment>
<proteinExistence type="predicted"/>
<accession>A0ABY0IZL7</accession>
<reference evidence="1 2" key="1">
    <citation type="submission" date="2016-03" db="EMBL/GenBank/DDBJ databases">
        <authorList>
            <consortium name="Pathogen Informatics"/>
        </authorList>
    </citation>
    <scope>NUCLEOTIDE SEQUENCE [LARGE SCALE GENOMIC DNA]</scope>
    <source>
        <strain evidence="2">e2161</strain>
    </source>
</reference>
<dbReference type="Proteomes" id="UP000077063">
    <property type="component" value="Unassembled WGS sequence"/>
</dbReference>
<dbReference type="RefSeq" id="WP_063616045.1">
    <property type="nucleotide sequence ID" value="NZ_FKDK01000005.1"/>
</dbReference>